<feature type="transmembrane region" description="Helical" evidence="1">
    <location>
        <begin position="257"/>
        <end position="275"/>
    </location>
</feature>
<dbReference type="EMBL" id="KY574598">
    <property type="protein sequence ID" value="ARO73532.1"/>
    <property type="molecule type" value="Genomic_DNA"/>
</dbReference>
<feature type="transmembrane region" description="Helical" evidence="1">
    <location>
        <begin position="126"/>
        <end position="143"/>
    </location>
</feature>
<feature type="transmembrane region" description="Helical" evidence="1">
    <location>
        <begin position="207"/>
        <end position="229"/>
    </location>
</feature>
<reference evidence="2" key="1">
    <citation type="journal article" date="2017" name="Carbohydr. Res.">
        <title>Structures and gene clusters of the O-antigens of Escherichia albertii O3, O4, O6, and O7.</title>
        <authorList>
            <person name="Naumenko O.I."/>
            <person name="Zheng H."/>
            <person name="Senchenkova S.N."/>
            <person name="Wang H."/>
            <person name="Li Q."/>
            <person name="Shashkov A.S."/>
            <person name="Wang J."/>
            <person name="Knirel Y.A."/>
            <person name="Xiong Y."/>
        </authorList>
    </citation>
    <scope>NUCLEOTIDE SEQUENCE</scope>
    <source>
        <strain evidence="2">T20150072</strain>
    </source>
</reference>
<dbReference type="Pfam" id="PF14897">
    <property type="entry name" value="EpsG"/>
    <property type="match status" value="1"/>
</dbReference>
<dbReference type="RefSeq" id="WP_349335051.1">
    <property type="nucleotide sequence ID" value="NZ_CP157789.1"/>
</dbReference>
<feature type="transmembrane region" description="Helical" evidence="1">
    <location>
        <begin position="150"/>
        <end position="168"/>
    </location>
</feature>
<protein>
    <submittedName>
        <fullName evidence="2">Wzy</fullName>
    </submittedName>
</protein>
<feature type="transmembrane region" description="Helical" evidence="1">
    <location>
        <begin position="340"/>
        <end position="360"/>
    </location>
</feature>
<organism evidence="2">
    <name type="scientific">Escherichia albertii</name>
    <dbReference type="NCBI Taxonomy" id="208962"/>
    <lineage>
        <taxon>Bacteria</taxon>
        <taxon>Pseudomonadati</taxon>
        <taxon>Pseudomonadota</taxon>
        <taxon>Gammaproteobacteria</taxon>
        <taxon>Enterobacterales</taxon>
        <taxon>Enterobacteriaceae</taxon>
        <taxon>Escherichia</taxon>
    </lineage>
</organism>
<feature type="transmembrane region" description="Helical" evidence="1">
    <location>
        <begin position="287"/>
        <end position="305"/>
    </location>
</feature>
<dbReference type="InterPro" id="IPR049458">
    <property type="entry name" value="EpsG-like"/>
</dbReference>
<feature type="transmembrane region" description="Helical" evidence="1">
    <location>
        <begin position="174"/>
        <end position="200"/>
    </location>
</feature>
<keyword evidence="1" id="KW-1133">Transmembrane helix</keyword>
<evidence type="ECO:0000256" key="1">
    <source>
        <dbReference type="SAM" id="Phobius"/>
    </source>
</evidence>
<name>A0A1Z1EE00_ESCAL</name>
<dbReference type="AlphaFoldDB" id="A0A1Z1EE00"/>
<proteinExistence type="predicted"/>
<keyword evidence="1" id="KW-0472">Membrane</keyword>
<feature type="transmembrane region" description="Helical" evidence="1">
    <location>
        <begin position="35"/>
        <end position="53"/>
    </location>
</feature>
<feature type="transmembrane region" description="Helical" evidence="1">
    <location>
        <begin position="6"/>
        <end position="23"/>
    </location>
</feature>
<feature type="transmembrane region" description="Helical" evidence="1">
    <location>
        <begin position="311"/>
        <end position="328"/>
    </location>
</feature>
<keyword evidence="1" id="KW-0812">Transmembrane</keyword>
<accession>A0A1Z1EE00</accession>
<evidence type="ECO:0000313" key="2">
    <source>
        <dbReference type="EMBL" id="ARO73532.1"/>
    </source>
</evidence>
<sequence>MIIFSTFLLFYFFIFLSLLPVLIKEGARGNGKYFYFFDLYIYLVLASLIIYIICTRDIFSDSDTERYLSILEYYRINGFYLFDKNYIFAVYTYLYSLYIDGYYMYMIIPLITLLYSYCKLVKPLKYPVYSFSLVLIATFPVFWQLSASAFKQCIAISFILLALVHIIQTKYKQAVLLSLIASSFHFTALTFFIFSLFFYIRKERVSLNLFFIIWFFSVIFSISGLNSYIPSIIPFYDLVGESKVNIYLESTNNATGFRVDFFLFSLAPVLIIFINRTLVIKDHYIKMIALSYLYFNSIYNIMSFIPFSDRVAAYSWCLSPIILLWSALKCRSSIYMLSSIGIALLNPLIFMCYNSMFIFLK</sequence>